<keyword evidence="2" id="KW-1185">Reference proteome</keyword>
<reference evidence="1 2" key="1">
    <citation type="submission" date="2018-07" db="EMBL/GenBank/DDBJ databases">
        <title>Genome sequence of Azospirillum sp. ATCC 49961.</title>
        <authorList>
            <person name="Sant'Anna F.H."/>
            <person name="Baldani J.I."/>
            <person name="Zilli J.E."/>
            <person name="Reis V.M."/>
            <person name="Hartmann A."/>
            <person name="Cruz L."/>
            <person name="de Souza E.M."/>
            <person name="de Oliveira Pedrosa F."/>
            <person name="Passaglia L.M.P."/>
        </authorList>
    </citation>
    <scope>NUCLEOTIDE SEQUENCE [LARGE SCALE GENOMIC DNA]</scope>
    <source>
        <strain evidence="1 2">ATCC 49961</strain>
    </source>
</reference>
<evidence type="ECO:0000313" key="1">
    <source>
        <dbReference type="EMBL" id="KAA0677711.1"/>
    </source>
</evidence>
<accession>A0A9W7KQT4</accession>
<protein>
    <submittedName>
        <fullName evidence="1">Uncharacterized protein</fullName>
    </submittedName>
</protein>
<proteinExistence type="predicted"/>
<evidence type="ECO:0000313" key="2">
    <source>
        <dbReference type="Proteomes" id="UP000480854"/>
    </source>
</evidence>
<sequence length="127" mass="14413">MRGVIEPSYVFPLGANKSDVLAMLGHPQTGPRFDRYSNLTEAVYTFPFRAVKAESRLPDGSTRVELVDTIHFFFSHKNQVERMAFRTNRYYSSFTDLPVHKVTVLPRLVDANGRIQPVALNPARQSS</sequence>
<dbReference type="EMBL" id="QOKW01000022">
    <property type="protein sequence ID" value="KAA0677711.1"/>
    <property type="molecule type" value="Genomic_DNA"/>
</dbReference>
<organism evidence="1 2">
    <name type="scientific">Roseomonas genomospecies 6</name>
    <dbReference type="NCBI Taxonomy" id="214106"/>
    <lineage>
        <taxon>Bacteria</taxon>
        <taxon>Pseudomonadati</taxon>
        <taxon>Pseudomonadota</taxon>
        <taxon>Alphaproteobacteria</taxon>
        <taxon>Acetobacterales</taxon>
        <taxon>Roseomonadaceae</taxon>
        <taxon>Roseomonas</taxon>
    </lineage>
</organism>
<dbReference type="Proteomes" id="UP000480854">
    <property type="component" value="Unassembled WGS sequence"/>
</dbReference>
<comment type="caution">
    <text evidence="1">The sequence shown here is derived from an EMBL/GenBank/DDBJ whole genome shotgun (WGS) entry which is preliminary data.</text>
</comment>
<name>A0A9W7KQT4_9PROT</name>
<gene>
    <name evidence="1" type="ORF">DS843_23005</name>
</gene>
<dbReference type="AlphaFoldDB" id="A0A9W7KQT4"/>